<feature type="transmembrane region" description="Helical" evidence="19">
    <location>
        <begin position="6"/>
        <end position="25"/>
    </location>
</feature>
<accession>A0ABW4QE31</accession>
<evidence type="ECO:0000256" key="19">
    <source>
        <dbReference type="HAMAP-Rule" id="MF_00719"/>
    </source>
</evidence>
<evidence type="ECO:0000256" key="6">
    <source>
        <dbReference type="ARBA" id="ARBA00015850"/>
    </source>
</evidence>
<keyword evidence="8 19" id="KW-0169">Cobalamin biosynthesis</keyword>
<keyword evidence="9 19" id="KW-0808">Transferase</keyword>
<keyword evidence="11 19" id="KW-0460">Magnesium</keyword>
<comment type="catalytic activity">
    <reaction evidence="17 19">
        <text>alpha-ribazole + adenosylcob(III)inamide-GDP = adenosylcob(III)alamin + GMP + H(+)</text>
        <dbReference type="Rhea" id="RHEA:16049"/>
        <dbReference type="ChEBI" id="CHEBI:10329"/>
        <dbReference type="ChEBI" id="CHEBI:15378"/>
        <dbReference type="ChEBI" id="CHEBI:18408"/>
        <dbReference type="ChEBI" id="CHEBI:58115"/>
        <dbReference type="ChEBI" id="CHEBI:60487"/>
        <dbReference type="EC" id="2.7.8.26"/>
    </reaction>
</comment>
<feature type="transmembrane region" description="Helical" evidence="19">
    <location>
        <begin position="113"/>
        <end position="133"/>
    </location>
</feature>
<feature type="transmembrane region" description="Helical" evidence="19">
    <location>
        <begin position="182"/>
        <end position="200"/>
    </location>
</feature>
<sequence length="256" mass="27946">MMKNITTGFALAFQFFSIVPVKKALPMEKRDITAMYIALPIVGALLGAAAMGSAFLLREYTDASSLLSGFLLMLVFLGATGGLHVDGLADTADAFFSYRDRKKRLEIMGDPRIGAFGTMALILAIAGKIILIAESFSAMPLLWLMAVPVLSRTGLLLLFSWTKSAKTDGLAAFFQGKAEMRWIRAAAFLYLLVVGMLLLYIGGWLLASVVLAVFGLMLLLYRRFCLRHFGGATGDLFGAFVEGAELLLWMVILFFI</sequence>
<evidence type="ECO:0000256" key="17">
    <source>
        <dbReference type="ARBA" id="ARBA00048623"/>
    </source>
</evidence>
<name>A0ABW4QE31_9BACL</name>
<proteinExistence type="inferred from homology"/>
<keyword evidence="7 19" id="KW-1003">Cell membrane</keyword>
<comment type="pathway">
    <text evidence="3 19">Cofactor biosynthesis; adenosylcobalamin biosynthesis; adenosylcobalamin from cob(II)yrinate a,c-diamide: step 7/7.</text>
</comment>
<dbReference type="PANTHER" id="PTHR34148">
    <property type="entry name" value="ADENOSYLCOBINAMIDE-GDP RIBAZOLETRANSFERASE"/>
    <property type="match status" value="1"/>
</dbReference>
<dbReference type="EMBL" id="JBHUFW010000004">
    <property type="protein sequence ID" value="MFD1861840.1"/>
    <property type="molecule type" value="Genomic_DNA"/>
</dbReference>
<evidence type="ECO:0000256" key="15">
    <source>
        <dbReference type="ARBA" id="ARBA00032605"/>
    </source>
</evidence>
<keyword evidence="13 19" id="KW-0472">Membrane</keyword>
<evidence type="ECO:0000256" key="11">
    <source>
        <dbReference type="ARBA" id="ARBA00022842"/>
    </source>
</evidence>
<evidence type="ECO:0000256" key="16">
    <source>
        <dbReference type="ARBA" id="ARBA00032853"/>
    </source>
</evidence>
<evidence type="ECO:0000256" key="13">
    <source>
        <dbReference type="ARBA" id="ARBA00023136"/>
    </source>
</evidence>
<evidence type="ECO:0000256" key="5">
    <source>
        <dbReference type="ARBA" id="ARBA00013200"/>
    </source>
</evidence>
<comment type="catalytic activity">
    <reaction evidence="18 19">
        <text>alpha-ribazole 5'-phosphate + adenosylcob(III)inamide-GDP = adenosylcob(III)alamin 5'-phosphate + GMP + H(+)</text>
        <dbReference type="Rhea" id="RHEA:23560"/>
        <dbReference type="ChEBI" id="CHEBI:15378"/>
        <dbReference type="ChEBI" id="CHEBI:57918"/>
        <dbReference type="ChEBI" id="CHEBI:58115"/>
        <dbReference type="ChEBI" id="CHEBI:60487"/>
        <dbReference type="ChEBI" id="CHEBI:60493"/>
        <dbReference type="EC" id="2.7.8.26"/>
    </reaction>
</comment>
<evidence type="ECO:0000256" key="2">
    <source>
        <dbReference type="ARBA" id="ARBA00004651"/>
    </source>
</evidence>
<feature type="transmembrane region" description="Helical" evidence="19">
    <location>
        <begin position="139"/>
        <end position="161"/>
    </location>
</feature>
<keyword evidence="10 19" id="KW-0812">Transmembrane</keyword>
<comment type="caution">
    <text evidence="20">The sequence shown here is derived from an EMBL/GenBank/DDBJ whole genome shotgun (WGS) entry which is preliminary data.</text>
</comment>
<feature type="transmembrane region" description="Helical" evidence="19">
    <location>
        <begin position="37"/>
        <end position="57"/>
    </location>
</feature>
<dbReference type="Pfam" id="PF02654">
    <property type="entry name" value="CobS"/>
    <property type="match status" value="1"/>
</dbReference>
<evidence type="ECO:0000256" key="18">
    <source>
        <dbReference type="ARBA" id="ARBA00049504"/>
    </source>
</evidence>
<feature type="transmembrane region" description="Helical" evidence="19">
    <location>
        <begin position="236"/>
        <end position="255"/>
    </location>
</feature>
<dbReference type="GO" id="GO:0051073">
    <property type="term" value="F:adenosylcobinamide-GDP ribazoletransferase activity"/>
    <property type="evidence" value="ECO:0007669"/>
    <property type="project" value="UniProtKB-EC"/>
</dbReference>
<keyword evidence="21" id="KW-1185">Reference proteome</keyword>
<evidence type="ECO:0000256" key="3">
    <source>
        <dbReference type="ARBA" id="ARBA00004663"/>
    </source>
</evidence>
<evidence type="ECO:0000256" key="10">
    <source>
        <dbReference type="ARBA" id="ARBA00022692"/>
    </source>
</evidence>
<reference evidence="21" key="1">
    <citation type="journal article" date="2019" name="Int. J. Syst. Evol. Microbiol.">
        <title>The Global Catalogue of Microorganisms (GCM) 10K type strain sequencing project: providing services to taxonomists for standard genome sequencing and annotation.</title>
        <authorList>
            <consortium name="The Broad Institute Genomics Platform"/>
            <consortium name="The Broad Institute Genome Sequencing Center for Infectious Disease"/>
            <person name="Wu L."/>
            <person name="Ma J."/>
        </authorList>
    </citation>
    <scope>NUCLEOTIDE SEQUENCE [LARGE SCALE GENOMIC DNA]</scope>
    <source>
        <strain evidence="21">CGMCC 1.15475</strain>
    </source>
</reference>
<dbReference type="HAMAP" id="MF_00719">
    <property type="entry name" value="CobS"/>
    <property type="match status" value="1"/>
</dbReference>
<evidence type="ECO:0000256" key="12">
    <source>
        <dbReference type="ARBA" id="ARBA00022989"/>
    </source>
</evidence>
<dbReference type="RefSeq" id="WP_204891098.1">
    <property type="nucleotide sequence ID" value="NZ_JBHUFW010000004.1"/>
</dbReference>
<comment type="function">
    <text evidence="14 19">Joins adenosylcobinamide-GDP and alpha-ribazole to generate adenosylcobalamin (Ado-cobalamin). Also synthesizes adenosylcobalamin 5'-phosphate from adenosylcobinamide-GDP and alpha-ribazole 5'-phosphate.</text>
</comment>
<protein>
    <recommendedName>
        <fullName evidence="6 19">Adenosylcobinamide-GDP ribazoletransferase</fullName>
        <ecNumber evidence="5 19">2.7.8.26</ecNumber>
    </recommendedName>
    <alternativeName>
        <fullName evidence="16 19">Cobalamin synthase</fullName>
    </alternativeName>
    <alternativeName>
        <fullName evidence="15 19">Cobalamin-5'-phosphate synthase</fullName>
    </alternativeName>
</protein>
<comment type="cofactor">
    <cofactor evidence="1 19">
        <name>Mg(2+)</name>
        <dbReference type="ChEBI" id="CHEBI:18420"/>
    </cofactor>
</comment>
<evidence type="ECO:0000313" key="20">
    <source>
        <dbReference type="EMBL" id="MFD1861840.1"/>
    </source>
</evidence>
<comment type="similarity">
    <text evidence="4 19">Belongs to the CobS family.</text>
</comment>
<gene>
    <name evidence="19 20" type="primary">cobS</name>
    <name evidence="20" type="ORF">ACFSDB_02815</name>
</gene>
<feature type="transmembrane region" description="Helical" evidence="19">
    <location>
        <begin position="69"/>
        <end position="92"/>
    </location>
</feature>
<dbReference type="EC" id="2.7.8.26" evidence="5 19"/>
<dbReference type="PANTHER" id="PTHR34148:SF1">
    <property type="entry name" value="ADENOSYLCOBINAMIDE-GDP RIBAZOLETRANSFERASE"/>
    <property type="match status" value="1"/>
</dbReference>
<dbReference type="NCBIfam" id="TIGR00317">
    <property type="entry name" value="cobS"/>
    <property type="match status" value="1"/>
</dbReference>
<evidence type="ECO:0000256" key="4">
    <source>
        <dbReference type="ARBA" id="ARBA00010561"/>
    </source>
</evidence>
<dbReference type="InterPro" id="IPR003805">
    <property type="entry name" value="CobS"/>
</dbReference>
<evidence type="ECO:0000313" key="21">
    <source>
        <dbReference type="Proteomes" id="UP001597273"/>
    </source>
</evidence>
<evidence type="ECO:0000256" key="7">
    <source>
        <dbReference type="ARBA" id="ARBA00022475"/>
    </source>
</evidence>
<comment type="subcellular location">
    <subcellularLocation>
        <location evidence="2 19">Cell membrane</location>
        <topology evidence="2 19">Multi-pass membrane protein</topology>
    </subcellularLocation>
</comment>
<evidence type="ECO:0000256" key="8">
    <source>
        <dbReference type="ARBA" id="ARBA00022573"/>
    </source>
</evidence>
<evidence type="ECO:0000256" key="14">
    <source>
        <dbReference type="ARBA" id="ARBA00025228"/>
    </source>
</evidence>
<keyword evidence="12 19" id="KW-1133">Transmembrane helix</keyword>
<dbReference type="Proteomes" id="UP001597273">
    <property type="component" value="Unassembled WGS sequence"/>
</dbReference>
<evidence type="ECO:0000256" key="9">
    <source>
        <dbReference type="ARBA" id="ARBA00022679"/>
    </source>
</evidence>
<organism evidence="20 21">
    <name type="scientific">Planococcus chinensis</name>
    <dbReference type="NCBI Taxonomy" id="272917"/>
    <lineage>
        <taxon>Bacteria</taxon>
        <taxon>Bacillati</taxon>
        <taxon>Bacillota</taxon>
        <taxon>Bacilli</taxon>
        <taxon>Bacillales</taxon>
        <taxon>Caryophanaceae</taxon>
        <taxon>Planococcus</taxon>
    </lineage>
</organism>
<evidence type="ECO:0000256" key="1">
    <source>
        <dbReference type="ARBA" id="ARBA00001946"/>
    </source>
</evidence>